<protein>
    <submittedName>
        <fullName evidence="1">Uncharacterized protein</fullName>
    </submittedName>
</protein>
<gene>
    <name evidence="1" type="ORF">DSM107014_09185</name>
</gene>
<comment type="caution">
    <text evidence="1">The sequence shown here is derived from an EMBL/GenBank/DDBJ whole genome shotgun (WGS) entry which is preliminary data.</text>
</comment>
<evidence type="ECO:0000313" key="1">
    <source>
        <dbReference type="EMBL" id="MBR8828058.1"/>
    </source>
</evidence>
<name>A0A941JPU3_9CHRO</name>
<evidence type="ECO:0000313" key="2">
    <source>
        <dbReference type="Proteomes" id="UP000767446"/>
    </source>
</evidence>
<accession>A0A941JPU3</accession>
<reference evidence="1" key="1">
    <citation type="submission" date="2021-02" db="EMBL/GenBank/DDBJ databases">
        <title>Metagenome analyses of Stigonema ocellatum DSM 106950, Chlorogloea purpurea SAG 13.99 and Gomphosphaeria aponina DSM 107014.</title>
        <authorList>
            <person name="Marter P."/>
            <person name="Huang S."/>
        </authorList>
    </citation>
    <scope>NUCLEOTIDE SEQUENCE</scope>
    <source>
        <strain evidence="1">JP213</strain>
    </source>
</reference>
<dbReference type="EMBL" id="JADQBC010000053">
    <property type="protein sequence ID" value="MBR8828058.1"/>
    <property type="molecule type" value="Genomic_DNA"/>
</dbReference>
<sequence>MNRNFIIFKSATSCGRSVNLIDNNTSSISQQAVAQLEGYNKFHFFKDLGRFQEEINNNLEGLGYEFQTS</sequence>
<dbReference type="AlphaFoldDB" id="A0A941JPU3"/>
<dbReference type="Proteomes" id="UP000767446">
    <property type="component" value="Unassembled WGS sequence"/>
</dbReference>
<organism evidence="1 2">
    <name type="scientific">Gomphosphaeria aponina SAG 52.96 = DSM 107014</name>
    <dbReference type="NCBI Taxonomy" id="1521640"/>
    <lineage>
        <taxon>Bacteria</taxon>
        <taxon>Bacillati</taxon>
        <taxon>Cyanobacteriota</taxon>
        <taxon>Cyanophyceae</taxon>
        <taxon>Oscillatoriophycideae</taxon>
        <taxon>Chroococcales</taxon>
        <taxon>Gomphosphaeriaceae</taxon>
        <taxon>Gomphosphaeria</taxon>
    </lineage>
</organism>
<proteinExistence type="predicted"/>